<evidence type="ECO:0000256" key="15">
    <source>
        <dbReference type="SAM" id="SignalP"/>
    </source>
</evidence>
<keyword evidence="8 14" id="KW-0472">Membrane</keyword>
<evidence type="ECO:0000256" key="7">
    <source>
        <dbReference type="ARBA" id="ARBA00022889"/>
    </source>
</evidence>
<keyword evidence="6" id="KW-0677">Repeat</keyword>
<evidence type="ECO:0000256" key="6">
    <source>
        <dbReference type="ARBA" id="ARBA00022737"/>
    </source>
</evidence>
<dbReference type="GO" id="GO:0005886">
    <property type="term" value="C:plasma membrane"/>
    <property type="evidence" value="ECO:0007669"/>
    <property type="project" value="UniProtKB-SubCell"/>
</dbReference>
<dbReference type="FunFam" id="2.60.40.10:FF:000047">
    <property type="entry name" value="Contactin 1"/>
    <property type="match status" value="1"/>
</dbReference>
<dbReference type="KEGG" id="xla:397710"/>
<dbReference type="GO" id="GO:0098632">
    <property type="term" value="F:cell-cell adhesion mediator activity"/>
    <property type="evidence" value="ECO:0007669"/>
    <property type="project" value="TreeGrafter"/>
</dbReference>
<evidence type="ECO:0000259" key="17">
    <source>
        <dbReference type="PROSITE" id="PS50853"/>
    </source>
</evidence>
<keyword evidence="5 15" id="KW-0732">Signal</keyword>
<evidence type="ECO:0000313" key="19">
    <source>
        <dbReference type="Proteomes" id="UP000694892"/>
    </source>
</evidence>
<proteinExistence type="inferred from homology"/>
<evidence type="ECO:0000256" key="9">
    <source>
        <dbReference type="ARBA" id="ARBA00023157"/>
    </source>
</evidence>
<keyword evidence="3" id="KW-1003">Cell membrane</keyword>
<sequence length="1009" mass="112660">MWPILTQLVIYVFLCWAEEGKRYGPVFEEQPIDTIFPEESREGKVSVNCRARANPPPIYKWRKNNWEIDFLNEHYSLVGGNLVIHNPDKYKDSARYVCIVSNMYGKVWSREATLNFGYLDPFPTEERYEVKVKEGTGAVLICDPPPHFPDDLNYRWLLNEFPVFISTDNRRFVTQTNGNLYIAKVEQTDRGNYSCFVSSPSVTKSVFSKFISLLPQTDTSEKPKRYTPVINVKFKDTRALKDQNVTLECFALGNPVPVITWRKINEAMPASAEISMSGAVLKIFNIQPEDEGTYECEAKNIKGLDTHRAYVYVEGVPEWVEHINDTERDIGSDLHWSCVVKGKPQPSIRWLKNGASYGKGELRKSGLTLDDAGIYQCIAENMHGIIYANAELKILALAPTFEFTPMRKKVLAAKGGRVIIECKPKAAPKAKFSWSKGTELLINNSRVSIWDDGSLEILNITKLDEGSYTCYAENDRGKANGTAVLSVTAATKITLAPSNADVTVGENATMQCNASHDPTLDLSYIWSLNGFPIEFDMEDRHYERAIRLPLQNDVGSELIIKNAQLKHAGRYTCTAQTIVDNSSASADLVVRGPPGPPGGIRVEELRDTSVKLTWSSGTDNHQPISKYNIQARNILSDDWKDVKTENPNIEGYMEMARVIDLIPWMDYEFRVIATNTLGVGEPSLPSPKIRTEGAAPIVAPAEVGGGGGSNRELTVTWQPLSREYHYGDGFGYGVAFKPFNVREWRKVIVSNPESGHYVHKDDTITPATQFQIKVKAFNKVGEGPYSSTVVVYSAEDVPTEAPTAVVYNILSSTEVSVAWHPVYEKSIEGYQVRYWRIQDKEAAAHRVQVKAADITTRLEGLMPNTHYNLEVRAFNSAGDGPPSRTLTFLTRKAPPSQKPQITSAVRYGSQYIITWEHVAHLSNESAVNGYKVLYRQDGQRDGKLYTTPKHSVELPVPEEGEYVVEVRAHSEGGDGAVAYIKISGGATGILPSFLGVLLPILSLLMYLEF</sequence>
<dbReference type="Gene3D" id="2.60.40.10">
    <property type="entry name" value="Immunoglobulins"/>
    <property type="match status" value="10"/>
</dbReference>
<feature type="domain" description="Ig-like" evidence="16">
    <location>
        <begin position="121"/>
        <end position="212"/>
    </location>
</feature>
<evidence type="ECO:0000256" key="1">
    <source>
        <dbReference type="ARBA" id="ARBA00004609"/>
    </source>
</evidence>
<gene>
    <name evidence="18" type="ORF">XELAEV_18021109mg</name>
</gene>
<dbReference type="InterPro" id="IPR003961">
    <property type="entry name" value="FN3_dom"/>
</dbReference>
<dbReference type="FunFam" id="2.60.40.10:FF:000028">
    <property type="entry name" value="Neuronal cell adhesion molecule"/>
    <property type="match status" value="1"/>
</dbReference>
<evidence type="ECO:0000256" key="13">
    <source>
        <dbReference type="ARBA" id="ARBA00034548"/>
    </source>
</evidence>
<dbReference type="InterPro" id="IPR007110">
    <property type="entry name" value="Ig-like_dom"/>
</dbReference>
<dbReference type="Pfam" id="PF00041">
    <property type="entry name" value="fn3"/>
    <property type="match status" value="2"/>
</dbReference>
<dbReference type="InterPro" id="IPR013783">
    <property type="entry name" value="Ig-like_fold"/>
</dbReference>
<keyword evidence="9" id="KW-1015">Disulfide bond</keyword>
<dbReference type="CDD" id="cd05852">
    <property type="entry name" value="Ig5_Contactin-1"/>
    <property type="match status" value="1"/>
</dbReference>
<dbReference type="Pfam" id="PF13927">
    <property type="entry name" value="Ig_3"/>
    <property type="match status" value="4"/>
</dbReference>
<comment type="similarity">
    <text evidence="2">Belongs to the immunoglobulin superfamily. Contactin family.</text>
</comment>
<dbReference type="GO" id="GO:0007420">
    <property type="term" value="P:brain development"/>
    <property type="evidence" value="ECO:0007669"/>
    <property type="project" value="TreeGrafter"/>
</dbReference>
<evidence type="ECO:0000256" key="10">
    <source>
        <dbReference type="ARBA" id="ARBA00023180"/>
    </source>
</evidence>
<dbReference type="FunFam" id="2.60.40.10:FF:000035">
    <property type="entry name" value="Contactin 1"/>
    <property type="match status" value="1"/>
</dbReference>
<dbReference type="FunFam" id="2.60.40.10:FF:000054">
    <property type="entry name" value="Contactin 1"/>
    <property type="match status" value="1"/>
</dbReference>
<dbReference type="AlphaFoldDB" id="A0A974D8C4"/>
<organism evidence="18 19">
    <name type="scientific">Xenopus laevis</name>
    <name type="common">African clawed frog</name>
    <dbReference type="NCBI Taxonomy" id="8355"/>
    <lineage>
        <taxon>Eukaryota</taxon>
        <taxon>Metazoa</taxon>
        <taxon>Chordata</taxon>
        <taxon>Craniata</taxon>
        <taxon>Vertebrata</taxon>
        <taxon>Euteleostomi</taxon>
        <taxon>Amphibia</taxon>
        <taxon>Batrachia</taxon>
        <taxon>Anura</taxon>
        <taxon>Pipoidea</taxon>
        <taxon>Pipidae</taxon>
        <taxon>Xenopodinae</taxon>
        <taxon>Xenopus</taxon>
        <taxon>Xenopus</taxon>
    </lineage>
</organism>
<protein>
    <recommendedName>
        <fullName evidence="13">Contactin-1</fullName>
    </recommendedName>
</protein>
<feature type="domain" description="Ig-like" evidence="16">
    <location>
        <begin position="491"/>
        <end position="591"/>
    </location>
</feature>
<dbReference type="PANTHER" id="PTHR44170:SF10">
    <property type="entry name" value="CONTACTIN-1"/>
    <property type="match status" value="1"/>
</dbReference>
<keyword evidence="11" id="KW-0449">Lipoprotein</keyword>
<dbReference type="FunFam" id="2.60.40.10:FF:000052">
    <property type="entry name" value="Contactin 1"/>
    <property type="match status" value="1"/>
</dbReference>
<evidence type="ECO:0000256" key="2">
    <source>
        <dbReference type="ARBA" id="ARBA00009812"/>
    </source>
</evidence>
<evidence type="ECO:0000256" key="14">
    <source>
        <dbReference type="SAM" id="Phobius"/>
    </source>
</evidence>
<keyword evidence="12" id="KW-0393">Immunoglobulin domain</keyword>
<dbReference type="InterPro" id="IPR003598">
    <property type="entry name" value="Ig_sub2"/>
</dbReference>
<dbReference type="EMBL" id="CM004471">
    <property type="protein sequence ID" value="OCT87414.1"/>
    <property type="molecule type" value="Genomic_DNA"/>
</dbReference>
<dbReference type="FunFam" id="2.60.40.10:FF:000064">
    <property type="entry name" value="Contactin 1"/>
    <property type="match status" value="1"/>
</dbReference>
<dbReference type="CDD" id="cd05851">
    <property type="entry name" value="IgI_3_Contactin-1"/>
    <property type="match status" value="1"/>
</dbReference>
<feature type="domain" description="Fibronectin type-III" evidence="17">
    <location>
        <begin position="596"/>
        <end position="694"/>
    </location>
</feature>
<dbReference type="Proteomes" id="UP000694892">
    <property type="component" value="Chromosome 3S"/>
</dbReference>
<dbReference type="FunFam" id="2.60.40.10:FF:000004">
    <property type="entry name" value="DCC isoform 1"/>
    <property type="match status" value="2"/>
</dbReference>
<dbReference type="GO" id="GO:0030424">
    <property type="term" value="C:axon"/>
    <property type="evidence" value="ECO:0007669"/>
    <property type="project" value="TreeGrafter"/>
</dbReference>
<accession>A0A974D8C4</accession>
<dbReference type="PANTHER" id="PTHR44170">
    <property type="entry name" value="PROTEIN SIDEKICK"/>
    <property type="match status" value="1"/>
</dbReference>
<dbReference type="CDD" id="cd05727">
    <property type="entry name" value="Ig2_Contactin-2-like"/>
    <property type="match status" value="1"/>
</dbReference>
<dbReference type="PROSITE" id="PS50835">
    <property type="entry name" value="IG_LIKE"/>
    <property type="match status" value="6"/>
</dbReference>
<dbReference type="OMA" id="XWRMNNG"/>
<evidence type="ECO:0000256" key="12">
    <source>
        <dbReference type="ARBA" id="ARBA00023319"/>
    </source>
</evidence>
<feature type="transmembrane region" description="Helical" evidence="14">
    <location>
        <begin position="989"/>
        <end position="1007"/>
    </location>
</feature>
<dbReference type="InterPro" id="IPR013098">
    <property type="entry name" value="Ig_I-set"/>
</dbReference>
<comment type="subcellular location">
    <subcellularLocation>
        <location evidence="1">Cell membrane</location>
        <topology evidence="1">Lipid-anchor</topology>
        <topology evidence="1">GPI-anchor</topology>
    </subcellularLocation>
</comment>
<dbReference type="SMART" id="SM00060">
    <property type="entry name" value="FN3"/>
    <property type="match status" value="4"/>
</dbReference>
<feature type="domain" description="Fibronectin type-III" evidence="17">
    <location>
        <begin position="699"/>
        <end position="796"/>
    </location>
</feature>
<feature type="domain" description="Ig-like" evidence="16">
    <location>
        <begin position="228"/>
        <end position="312"/>
    </location>
</feature>
<evidence type="ECO:0000313" key="18">
    <source>
        <dbReference type="EMBL" id="OCT87414.1"/>
    </source>
</evidence>
<evidence type="ECO:0000256" key="5">
    <source>
        <dbReference type="ARBA" id="ARBA00022729"/>
    </source>
</evidence>
<feature type="chain" id="PRO_5037746521" description="Contactin-1" evidence="15">
    <location>
        <begin position="18"/>
        <end position="1009"/>
    </location>
</feature>
<dbReference type="FunFam" id="2.60.40.10:FF:000005">
    <property type="entry name" value="Neuronal cell adhesion molecule"/>
    <property type="match status" value="1"/>
</dbReference>
<feature type="domain" description="Ig-like" evidence="16">
    <location>
        <begin position="317"/>
        <end position="393"/>
    </location>
</feature>
<dbReference type="SMART" id="SM00408">
    <property type="entry name" value="IGc2"/>
    <property type="match status" value="6"/>
</dbReference>
<dbReference type="CDD" id="cd00063">
    <property type="entry name" value="FN3"/>
    <property type="match status" value="4"/>
</dbReference>
<keyword evidence="14" id="KW-0812">Transmembrane</keyword>
<feature type="domain" description="Ig-like" evidence="16">
    <location>
        <begin position="25"/>
        <end position="115"/>
    </location>
</feature>
<keyword evidence="10" id="KW-0325">Glycoprotein</keyword>
<dbReference type="GO" id="GO:0007411">
    <property type="term" value="P:axon guidance"/>
    <property type="evidence" value="ECO:0007669"/>
    <property type="project" value="TreeGrafter"/>
</dbReference>
<dbReference type="FunFam" id="2.60.40.10:FF:000044">
    <property type="entry name" value="Contactin 1"/>
    <property type="match status" value="1"/>
</dbReference>
<dbReference type="SUPFAM" id="SSF48726">
    <property type="entry name" value="Immunoglobulin"/>
    <property type="match status" value="6"/>
</dbReference>
<feature type="domain" description="Fibronectin type-III" evidence="17">
    <location>
        <begin position="801"/>
        <end position="893"/>
    </location>
</feature>
<feature type="signal peptide" evidence="15">
    <location>
        <begin position="1"/>
        <end position="17"/>
    </location>
</feature>
<dbReference type="InterPro" id="IPR047100">
    <property type="entry name" value="Contactin-1_Ig-like_3"/>
</dbReference>
<keyword evidence="4" id="KW-0336">GPI-anchor</keyword>
<dbReference type="SUPFAM" id="SSF49265">
    <property type="entry name" value="Fibronectin type III"/>
    <property type="match status" value="2"/>
</dbReference>
<dbReference type="Pfam" id="PF07679">
    <property type="entry name" value="I-set"/>
    <property type="match status" value="1"/>
</dbReference>
<dbReference type="OrthoDB" id="6138780at2759"/>
<feature type="domain" description="Ig-like" evidence="16">
    <location>
        <begin position="399"/>
        <end position="486"/>
    </location>
</feature>
<evidence type="ECO:0000256" key="3">
    <source>
        <dbReference type="ARBA" id="ARBA00022475"/>
    </source>
</evidence>
<dbReference type="InterPro" id="IPR036116">
    <property type="entry name" value="FN3_sf"/>
</dbReference>
<dbReference type="InterPro" id="IPR003599">
    <property type="entry name" value="Ig_sub"/>
</dbReference>
<dbReference type="GO" id="GO:0098552">
    <property type="term" value="C:side of membrane"/>
    <property type="evidence" value="ECO:0007669"/>
    <property type="project" value="UniProtKB-KW"/>
</dbReference>
<keyword evidence="7" id="KW-0130">Cell adhesion</keyword>
<name>A0A974D8C4_XENLA</name>
<dbReference type="PROSITE" id="PS50853">
    <property type="entry name" value="FN3"/>
    <property type="match status" value="3"/>
</dbReference>
<evidence type="ECO:0000256" key="8">
    <source>
        <dbReference type="ARBA" id="ARBA00023136"/>
    </source>
</evidence>
<keyword evidence="14" id="KW-1133">Transmembrane helix</keyword>
<dbReference type="InterPro" id="IPR036179">
    <property type="entry name" value="Ig-like_dom_sf"/>
</dbReference>
<evidence type="ECO:0000256" key="11">
    <source>
        <dbReference type="ARBA" id="ARBA00023288"/>
    </source>
</evidence>
<dbReference type="SMART" id="SM00409">
    <property type="entry name" value="IG"/>
    <property type="match status" value="6"/>
</dbReference>
<dbReference type="InterPro" id="IPR047102">
    <property type="entry name" value="Contactin-1_2_Ig1"/>
</dbReference>
<evidence type="ECO:0000259" key="16">
    <source>
        <dbReference type="PROSITE" id="PS50835"/>
    </source>
</evidence>
<evidence type="ECO:0000256" key="4">
    <source>
        <dbReference type="ARBA" id="ARBA00022622"/>
    </source>
</evidence>
<reference evidence="19" key="1">
    <citation type="journal article" date="2016" name="Nature">
        <title>Genome evolution in the allotetraploid frog Xenopus laevis.</title>
        <authorList>
            <person name="Session A.M."/>
            <person name="Uno Y."/>
            <person name="Kwon T."/>
            <person name="Chapman J.A."/>
            <person name="Toyoda A."/>
            <person name="Takahashi S."/>
            <person name="Fukui A."/>
            <person name="Hikosaka A."/>
            <person name="Suzuki A."/>
            <person name="Kondo M."/>
            <person name="van Heeringen S.J."/>
            <person name="Quigley I."/>
            <person name="Heinz S."/>
            <person name="Ogino H."/>
            <person name="Ochi H."/>
            <person name="Hellsten U."/>
            <person name="Lyons J.B."/>
            <person name="Simakov O."/>
            <person name="Putnam N."/>
            <person name="Stites J."/>
            <person name="Kuroki Y."/>
            <person name="Tanaka T."/>
            <person name="Michiue T."/>
            <person name="Watanabe M."/>
            <person name="Bogdanovic O."/>
            <person name="Lister R."/>
            <person name="Georgiou G."/>
            <person name="Paranjpe S.S."/>
            <person name="van Kruijsbergen I."/>
            <person name="Shu S."/>
            <person name="Carlson J."/>
            <person name="Kinoshita T."/>
            <person name="Ohta Y."/>
            <person name="Mawaribuchi S."/>
            <person name="Jenkins J."/>
            <person name="Grimwood J."/>
            <person name="Schmutz J."/>
            <person name="Mitros T."/>
            <person name="Mozaffari S.V."/>
            <person name="Suzuki Y."/>
            <person name="Haramoto Y."/>
            <person name="Yamamoto T.S."/>
            <person name="Takagi C."/>
            <person name="Heald R."/>
            <person name="Miller K."/>
            <person name="Haudenschild C."/>
            <person name="Kitzman J."/>
            <person name="Nakayama T."/>
            <person name="Izutsu Y."/>
            <person name="Robert J."/>
            <person name="Fortriede J."/>
            <person name="Burns K."/>
            <person name="Lotay V."/>
            <person name="Karimi K."/>
            <person name="Yasuoka Y."/>
            <person name="Dichmann D.S."/>
            <person name="Flajnik M.F."/>
            <person name="Houston D.W."/>
            <person name="Shendure J."/>
            <person name="DuPasquier L."/>
            <person name="Vize P.D."/>
            <person name="Zorn A.M."/>
            <person name="Ito M."/>
            <person name="Marcotte E.M."/>
            <person name="Wallingford J.B."/>
            <person name="Ito Y."/>
            <person name="Asashima M."/>
            <person name="Ueno N."/>
            <person name="Matsuda Y."/>
            <person name="Veenstra G.J."/>
            <person name="Fujiyama A."/>
            <person name="Harland R.M."/>
            <person name="Taira M."/>
            <person name="Rokhsar D.S."/>
        </authorList>
    </citation>
    <scope>NUCLEOTIDE SEQUENCE [LARGE SCALE GENOMIC DNA]</scope>
    <source>
        <strain evidence="19">J</strain>
    </source>
</reference>